<keyword evidence="3" id="KW-1133">Transmembrane helix</keyword>
<keyword evidence="3" id="KW-0812">Transmembrane</keyword>
<dbReference type="Proteomes" id="UP000005359">
    <property type="component" value="Unassembled WGS sequence"/>
</dbReference>
<dbReference type="eggNOG" id="COG1309">
    <property type="taxonomic scope" value="Bacteria"/>
</dbReference>
<dbReference type="PANTHER" id="PTHR43479">
    <property type="entry name" value="ACREF/ENVCD OPERON REPRESSOR-RELATED"/>
    <property type="match status" value="1"/>
</dbReference>
<dbReference type="AlphaFoldDB" id="B0G7B0"/>
<dbReference type="GO" id="GO:0003677">
    <property type="term" value="F:DNA binding"/>
    <property type="evidence" value="ECO:0007669"/>
    <property type="project" value="UniProtKB-UniRule"/>
</dbReference>
<feature type="domain" description="HTH tetR-type" evidence="4">
    <location>
        <begin position="55"/>
        <end position="115"/>
    </location>
</feature>
<keyword evidence="3" id="KW-0472">Membrane</keyword>
<evidence type="ECO:0000313" key="5">
    <source>
        <dbReference type="EMBL" id="EDR45564.1"/>
    </source>
</evidence>
<dbReference type="EMBL" id="AAXA02000015">
    <property type="protein sequence ID" value="EDR45564.1"/>
    <property type="molecule type" value="Genomic_DNA"/>
</dbReference>
<proteinExistence type="predicted"/>
<dbReference type="PaxDb" id="411461-DORFOR_02165"/>
<dbReference type="InterPro" id="IPR009057">
    <property type="entry name" value="Homeodomain-like_sf"/>
</dbReference>
<dbReference type="PROSITE" id="PS50977">
    <property type="entry name" value="HTH_TETR_2"/>
    <property type="match status" value="1"/>
</dbReference>
<comment type="caution">
    <text evidence="5">The sequence shown here is derived from an EMBL/GenBank/DDBJ whole genome shotgun (WGS) entry which is preliminary data.</text>
</comment>
<gene>
    <name evidence="5" type="ORF">DORFOR_02165</name>
</gene>
<evidence type="ECO:0000256" key="2">
    <source>
        <dbReference type="PROSITE-ProRule" id="PRU00335"/>
    </source>
</evidence>
<keyword evidence="1 2" id="KW-0238">DNA-binding</keyword>
<feature type="DNA-binding region" description="H-T-H motif" evidence="2">
    <location>
        <begin position="78"/>
        <end position="97"/>
    </location>
</feature>
<protein>
    <submittedName>
        <fullName evidence="5">Transcriptional regulator, TetR family</fullName>
    </submittedName>
</protein>
<dbReference type="STRING" id="411461.DORFOR_02165"/>
<name>B0G7B0_9FIRM</name>
<organism evidence="5 6">
    <name type="scientific">Dorea formicigenerans ATCC 27755</name>
    <dbReference type="NCBI Taxonomy" id="411461"/>
    <lineage>
        <taxon>Bacteria</taxon>
        <taxon>Bacillati</taxon>
        <taxon>Bacillota</taxon>
        <taxon>Clostridia</taxon>
        <taxon>Lachnospirales</taxon>
        <taxon>Lachnospiraceae</taxon>
        <taxon>Dorea</taxon>
    </lineage>
</organism>
<dbReference type="InterPro" id="IPR050624">
    <property type="entry name" value="HTH-type_Tx_Regulator"/>
</dbReference>
<dbReference type="InterPro" id="IPR001647">
    <property type="entry name" value="HTH_TetR"/>
</dbReference>
<accession>B0G7B0</accession>
<feature type="transmembrane region" description="Helical" evidence="3">
    <location>
        <begin position="7"/>
        <end position="28"/>
    </location>
</feature>
<dbReference type="PRINTS" id="PR00455">
    <property type="entry name" value="HTHTETR"/>
</dbReference>
<dbReference type="PANTHER" id="PTHR43479:SF11">
    <property type="entry name" value="ACREF_ENVCD OPERON REPRESSOR-RELATED"/>
    <property type="match status" value="1"/>
</dbReference>
<evidence type="ECO:0000313" key="6">
    <source>
        <dbReference type="Proteomes" id="UP000005359"/>
    </source>
</evidence>
<reference evidence="5 6" key="1">
    <citation type="submission" date="2007-10" db="EMBL/GenBank/DDBJ databases">
        <title>Draft genome sequence of Dorea formicigenerans(ATCC 27755).</title>
        <authorList>
            <person name="Sudarsanam P."/>
            <person name="Ley R."/>
            <person name="Guruge J."/>
            <person name="Turnbaugh P.J."/>
            <person name="Mahowald M."/>
            <person name="Liep D."/>
            <person name="Gordon J."/>
        </authorList>
    </citation>
    <scope>NUCLEOTIDE SEQUENCE [LARGE SCALE GENOMIC DNA]</scope>
    <source>
        <strain evidence="5 6">ATCC 27755</strain>
    </source>
</reference>
<sequence>MNFYWKFYLYNFLYISIFIFHLSSKYAMIETSFKKIFQEKDYIIMGGNNKEALQRENTIRFIEAAEELIDEHGIDNVSVRKIAEKAGFHNSTIYLYFKDVNELILLASMKHFNEYSKALARLSSKNWDSTENFYFVWRFFVESMLKNPKIYYNFFFGKHGQDFGSLFKRYYELFPEEADKLSPDLMDMYYGKNIQERCMKLLLTIKDKDNQLTSKNINMINTIIVASVKYILEQKCMEPELDSDMLTRDLMNIIEYTISK</sequence>
<dbReference type="Gene3D" id="1.10.357.10">
    <property type="entry name" value="Tetracycline Repressor, domain 2"/>
    <property type="match status" value="1"/>
</dbReference>
<evidence type="ECO:0000256" key="1">
    <source>
        <dbReference type="ARBA" id="ARBA00023125"/>
    </source>
</evidence>
<dbReference type="SUPFAM" id="SSF46689">
    <property type="entry name" value="Homeodomain-like"/>
    <property type="match status" value="1"/>
</dbReference>
<dbReference type="Pfam" id="PF00440">
    <property type="entry name" value="TetR_N"/>
    <property type="match status" value="1"/>
</dbReference>
<evidence type="ECO:0000259" key="4">
    <source>
        <dbReference type="PROSITE" id="PS50977"/>
    </source>
</evidence>
<reference evidence="5 6" key="2">
    <citation type="submission" date="2007-10" db="EMBL/GenBank/DDBJ databases">
        <authorList>
            <person name="Fulton L."/>
            <person name="Clifton S."/>
            <person name="Fulton B."/>
            <person name="Xu J."/>
            <person name="Minx P."/>
            <person name="Pepin K.H."/>
            <person name="Johnson M."/>
            <person name="Thiruvilangam P."/>
            <person name="Bhonagiri V."/>
            <person name="Nash W.E."/>
            <person name="Wang C."/>
            <person name="Mardis E.R."/>
            <person name="Wilson R.K."/>
        </authorList>
    </citation>
    <scope>NUCLEOTIDE SEQUENCE [LARGE SCALE GENOMIC DNA]</scope>
    <source>
        <strain evidence="5 6">ATCC 27755</strain>
    </source>
</reference>
<evidence type="ECO:0000256" key="3">
    <source>
        <dbReference type="SAM" id="Phobius"/>
    </source>
</evidence>